<keyword evidence="1 4" id="KW-0479">Metal-binding</keyword>
<comment type="cofactor">
    <cofactor evidence="4">
        <name>Ca(2+)</name>
        <dbReference type="ChEBI" id="CHEBI:29108"/>
    </cofactor>
    <text evidence="4">Binds 2 calcium ions per subunit.</text>
</comment>
<dbReference type="Gene3D" id="2.60.120.200">
    <property type="match status" value="1"/>
</dbReference>
<dbReference type="SMART" id="SM00159">
    <property type="entry name" value="PTX"/>
    <property type="match status" value="1"/>
</dbReference>
<dbReference type="PROSITE" id="PS51828">
    <property type="entry name" value="PTX_2"/>
    <property type="match status" value="1"/>
</dbReference>
<evidence type="ECO:0000259" key="5">
    <source>
        <dbReference type="PROSITE" id="PS51828"/>
    </source>
</evidence>
<sequence>SVSFLHAFLFLTSFLCRSPVIWGTAWQKTFYFPAENTESSVHVQPLRAMTLPAFTLCFWTKAQRAGTQTVLSYSTPQRVNELVVTVGTDVGLWVGGRFICFPLHHESENWLHYCMAWASQSGMADLRLNGAAGKAKRIQKGYVTQAGGTLVLGKDRDTLPGTSSNGFAGWMTHVNLWGQGLRPADVRTGVREMPANTSWLSLTDNAAGRHWESTWVLTAFGIKKALCKNTWVKMLILS</sequence>
<dbReference type="Proteomes" id="UP000694423">
    <property type="component" value="Unplaced"/>
</dbReference>
<evidence type="ECO:0000313" key="6">
    <source>
        <dbReference type="Ensembl" id="ENSDNVP00000024385.1"/>
    </source>
</evidence>
<dbReference type="Pfam" id="PF00354">
    <property type="entry name" value="Pentaxin"/>
    <property type="match status" value="1"/>
</dbReference>
<name>A0A8C4KHJ8_DRONO</name>
<comment type="subunit">
    <text evidence="4">Homopentamer. Pentaxin (or pentraxin) have a discoid arrangement of 5 non-covalently bound subunits.</text>
</comment>
<dbReference type="AlphaFoldDB" id="A0A8C4KHJ8"/>
<dbReference type="GO" id="GO:0005576">
    <property type="term" value="C:extracellular region"/>
    <property type="evidence" value="ECO:0007669"/>
    <property type="project" value="UniProtKB-SubCell"/>
</dbReference>
<comment type="caution">
    <text evidence="3">Lacks conserved residue(s) required for the propagation of feature annotation.</text>
</comment>
<feature type="signal peptide" evidence="4">
    <location>
        <begin position="1"/>
        <end position="23"/>
    </location>
</feature>
<dbReference type="GO" id="GO:0046872">
    <property type="term" value="F:metal ion binding"/>
    <property type="evidence" value="ECO:0007669"/>
    <property type="project" value="UniProtKB-KW"/>
</dbReference>
<evidence type="ECO:0000256" key="2">
    <source>
        <dbReference type="ARBA" id="ARBA00022837"/>
    </source>
</evidence>
<protein>
    <recommendedName>
        <fullName evidence="4">Pentraxin family member</fullName>
    </recommendedName>
</protein>
<dbReference type="PRINTS" id="PR00895">
    <property type="entry name" value="PENTAXIN"/>
</dbReference>
<reference evidence="6" key="2">
    <citation type="submission" date="2025-09" db="UniProtKB">
        <authorList>
            <consortium name="Ensembl"/>
        </authorList>
    </citation>
    <scope>IDENTIFICATION</scope>
</reference>
<accession>A0A8C4KHJ8</accession>
<comment type="subcellular location">
    <subcellularLocation>
        <location evidence="4">Secreted</location>
    </subcellularLocation>
</comment>
<dbReference type="InterPro" id="IPR013320">
    <property type="entry name" value="ConA-like_dom_sf"/>
</dbReference>
<evidence type="ECO:0000256" key="4">
    <source>
        <dbReference type="RuleBase" id="RU362112"/>
    </source>
</evidence>
<dbReference type="SUPFAM" id="SSF49899">
    <property type="entry name" value="Concanavalin A-like lectins/glucanases"/>
    <property type="match status" value="1"/>
</dbReference>
<keyword evidence="7" id="KW-1185">Reference proteome</keyword>
<feature type="domain" description="Pentraxin (PTX)" evidence="5">
    <location>
        <begin position="26"/>
        <end position="218"/>
    </location>
</feature>
<proteinExistence type="inferred from homology"/>
<evidence type="ECO:0000256" key="3">
    <source>
        <dbReference type="PROSITE-ProRule" id="PRU01172"/>
    </source>
</evidence>
<dbReference type="PANTHER" id="PTHR45869:SF2">
    <property type="entry name" value="C-REACTIVE PROTEIN-RELATED"/>
    <property type="match status" value="1"/>
</dbReference>
<evidence type="ECO:0000256" key="1">
    <source>
        <dbReference type="ARBA" id="ARBA00022723"/>
    </source>
</evidence>
<evidence type="ECO:0000313" key="7">
    <source>
        <dbReference type="Proteomes" id="UP000694423"/>
    </source>
</evidence>
<dbReference type="PANTHER" id="PTHR45869">
    <property type="entry name" value="C-REACTIVE PROTEIN-RELATED"/>
    <property type="match status" value="1"/>
</dbReference>
<organism evidence="6 7">
    <name type="scientific">Dromaius novaehollandiae</name>
    <name type="common">Emu</name>
    <dbReference type="NCBI Taxonomy" id="8790"/>
    <lineage>
        <taxon>Eukaryota</taxon>
        <taxon>Metazoa</taxon>
        <taxon>Chordata</taxon>
        <taxon>Craniata</taxon>
        <taxon>Vertebrata</taxon>
        <taxon>Euteleostomi</taxon>
        <taxon>Archelosauria</taxon>
        <taxon>Archosauria</taxon>
        <taxon>Dinosauria</taxon>
        <taxon>Saurischia</taxon>
        <taxon>Theropoda</taxon>
        <taxon>Coelurosauria</taxon>
        <taxon>Aves</taxon>
        <taxon>Palaeognathae</taxon>
        <taxon>Casuariiformes</taxon>
        <taxon>Dromaiidae</taxon>
        <taxon>Dromaius</taxon>
    </lineage>
</organism>
<comment type="similarity">
    <text evidence="4">Belongs to the pentraxin family.</text>
</comment>
<feature type="chain" id="PRO_5034651662" description="Pentraxin family member" evidence="4">
    <location>
        <begin position="24"/>
        <end position="238"/>
    </location>
</feature>
<dbReference type="InterPro" id="IPR051005">
    <property type="entry name" value="Pentraxin_domain"/>
</dbReference>
<dbReference type="Ensembl" id="ENSDNVT00000029488.1">
    <property type="protein sequence ID" value="ENSDNVP00000024385.1"/>
    <property type="gene ID" value="ENSDNVG00000016937.1"/>
</dbReference>
<dbReference type="InterPro" id="IPR001759">
    <property type="entry name" value="PTX_dom"/>
</dbReference>
<keyword evidence="2 4" id="KW-0106">Calcium</keyword>
<keyword evidence="4" id="KW-0732">Signal</keyword>
<reference evidence="6" key="1">
    <citation type="submission" date="2025-08" db="UniProtKB">
        <authorList>
            <consortium name="Ensembl"/>
        </authorList>
    </citation>
    <scope>IDENTIFICATION</scope>
</reference>